<feature type="region of interest" description="Disordered" evidence="1">
    <location>
        <begin position="45"/>
        <end position="173"/>
    </location>
</feature>
<accession>A0AAW1SH29</accession>
<evidence type="ECO:0000256" key="1">
    <source>
        <dbReference type="SAM" id="MobiDB-lite"/>
    </source>
</evidence>
<sequence>MPPGTVVDPSEPWFCYQNPDVTRNSCDAPEESYNEDLEGVEAAALEEAGVLAAPQPPAGRGSARGAAGRARGRARARARGGGRTRPARTWQDGGGAGPLMGAKQRHGGGDEAQPGVKRQRSGSPARQSGRMSPPPPVRHASGVAGVPPRHPGPQADASAAPGQQRWGAAAPARARGTVKVRKAHAGFVKLLASTGLWEVAKGRGRAVIAPPHYVWEGLAQFAPEAAELACRAADAASAAQYFVGQDAAPGGREAADAAVTARAALTAAAAIAASGAVRVPGAFDLPEEAGTPKAAALARPHAAAVHAVTEVVSNGSLS</sequence>
<evidence type="ECO:0008006" key="4">
    <source>
        <dbReference type="Google" id="ProtNLM"/>
    </source>
</evidence>
<keyword evidence="3" id="KW-1185">Reference proteome</keyword>
<protein>
    <recommendedName>
        <fullName evidence="4">WW domain-containing protein</fullName>
    </recommendedName>
</protein>
<dbReference type="Gene3D" id="3.30.40.100">
    <property type="match status" value="1"/>
</dbReference>
<proteinExistence type="predicted"/>
<reference evidence="2 3" key="1">
    <citation type="journal article" date="2024" name="Nat. Commun.">
        <title>Phylogenomics reveals the evolutionary origins of lichenization in chlorophyte algae.</title>
        <authorList>
            <person name="Puginier C."/>
            <person name="Libourel C."/>
            <person name="Otte J."/>
            <person name="Skaloud P."/>
            <person name="Haon M."/>
            <person name="Grisel S."/>
            <person name="Petersen M."/>
            <person name="Berrin J.G."/>
            <person name="Delaux P.M."/>
            <person name="Dal Grande F."/>
            <person name="Keller J."/>
        </authorList>
    </citation>
    <scope>NUCLEOTIDE SEQUENCE [LARGE SCALE GENOMIC DNA]</scope>
    <source>
        <strain evidence="2 3">SAG 245.80</strain>
    </source>
</reference>
<dbReference type="AlphaFoldDB" id="A0AAW1SH29"/>
<dbReference type="Proteomes" id="UP001445335">
    <property type="component" value="Unassembled WGS sequence"/>
</dbReference>
<evidence type="ECO:0000313" key="2">
    <source>
        <dbReference type="EMBL" id="KAK9845780.1"/>
    </source>
</evidence>
<gene>
    <name evidence="2" type="ORF">WJX81_002214</name>
</gene>
<evidence type="ECO:0000313" key="3">
    <source>
        <dbReference type="Proteomes" id="UP001445335"/>
    </source>
</evidence>
<dbReference type="EMBL" id="JALJOU010000002">
    <property type="protein sequence ID" value="KAK9845780.1"/>
    <property type="molecule type" value="Genomic_DNA"/>
</dbReference>
<feature type="compositionally biased region" description="Polar residues" evidence="1">
    <location>
        <begin position="121"/>
        <end position="130"/>
    </location>
</feature>
<feature type="compositionally biased region" description="Basic residues" evidence="1">
    <location>
        <begin position="70"/>
        <end position="86"/>
    </location>
</feature>
<feature type="compositionally biased region" description="Low complexity" evidence="1">
    <location>
        <begin position="45"/>
        <end position="69"/>
    </location>
</feature>
<feature type="compositionally biased region" description="Low complexity" evidence="1">
    <location>
        <begin position="159"/>
        <end position="173"/>
    </location>
</feature>
<organism evidence="2 3">
    <name type="scientific">Elliptochloris bilobata</name>
    <dbReference type="NCBI Taxonomy" id="381761"/>
    <lineage>
        <taxon>Eukaryota</taxon>
        <taxon>Viridiplantae</taxon>
        <taxon>Chlorophyta</taxon>
        <taxon>core chlorophytes</taxon>
        <taxon>Trebouxiophyceae</taxon>
        <taxon>Trebouxiophyceae incertae sedis</taxon>
        <taxon>Elliptochloris clade</taxon>
        <taxon>Elliptochloris</taxon>
    </lineage>
</organism>
<name>A0AAW1SH29_9CHLO</name>
<comment type="caution">
    <text evidence="2">The sequence shown here is derived from an EMBL/GenBank/DDBJ whole genome shotgun (WGS) entry which is preliminary data.</text>
</comment>